<dbReference type="Gene3D" id="3.40.50.2060">
    <property type="match status" value="1"/>
</dbReference>
<dbReference type="PANTHER" id="PTHR11679">
    <property type="entry name" value="VESICLE PROTEIN SORTING-ASSOCIATED"/>
    <property type="match status" value="1"/>
</dbReference>
<comment type="similarity">
    <text evidence="1">Belongs to the STXBP/unc-18/SEC1 family.</text>
</comment>
<dbReference type="InterPro" id="IPR027482">
    <property type="entry name" value="Sec1-like_dom2"/>
</dbReference>
<dbReference type="AlphaFoldDB" id="A0A8C5C6U6"/>
<dbReference type="Gene3D" id="3.40.50.1910">
    <property type="match status" value="1"/>
</dbReference>
<reference evidence="4" key="1">
    <citation type="submission" date="2025-08" db="UniProtKB">
        <authorList>
            <consortium name="Ensembl"/>
        </authorList>
    </citation>
    <scope>IDENTIFICATION</scope>
</reference>
<dbReference type="GO" id="GO:0017075">
    <property type="term" value="F:syntaxin-1 binding"/>
    <property type="evidence" value="ECO:0007669"/>
    <property type="project" value="UniProtKB-ARBA"/>
</dbReference>
<dbReference type="InterPro" id="IPR001619">
    <property type="entry name" value="Sec1-like"/>
</dbReference>
<evidence type="ECO:0000256" key="2">
    <source>
        <dbReference type="ARBA" id="ARBA00022927"/>
    </source>
</evidence>
<keyword evidence="2" id="KW-0653">Protein transport</keyword>
<dbReference type="GO" id="GO:0015031">
    <property type="term" value="P:protein transport"/>
    <property type="evidence" value="ECO:0007669"/>
    <property type="project" value="UniProtKB-KW"/>
</dbReference>
<dbReference type="Ensembl" id="ENSGMOT00000042241.1">
    <property type="protein sequence ID" value="ENSGMOP00000056282.1"/>
    <property type="gene ID" value="ENSGMOG00000014374.2"/>
</dbReference>
<name>A0A8C5C6U6_GADMO</name>
<dbReference type="Pfam" id="PF00995">
    <property type="entry name" value="Sec1"/>
    <property type="match status" value="2"/>
</dbReference>
<dbReference type="GO" id="GO:0016192">
    <property type="term" value="P:vesicle-mediated transport"/>
    <property type="evidence" value="ECO:0007669"/>
    <property type="project" value="InterPro"/>
</dbReference>
<evidence type="ECO:0000256" key="1">
    <source>
        <dbReference type="ARBA" id="ARBA00009884"/>
    </source>
</evidence>
<dbReference type="InterPro" id="IPR036045">
    <property type="entry name" value="Sec1-like_sf"/>
</dbReference>
<reference evidence="4" key="2">
    <citation type="submission" date="2025-09" db="UniProtKB">
        <authorList>
            <consortium name="Ensembl"/>
        </authorList>
    </citation>
    <scope>IDENTIFICATION</scope>
</reference>
<protein>
    <submittedName>
        <fullName evidence="4">Syntaxin binding protein 1b</fullName>
    </submittedName>
</protein>
<accession>A0A8C5C6U6</accession>
<sequence length="333" mass="38061">KYIDCMSILFSAEIMNDVIRKAREKGKWKVLVVDKLSMRMISSCCKMTDIMSEGITIVEDITKKREPLPSMEALYLITPSDESVDVLIEDFRDPRNPQYRAAHVFFTDTIPDTLFGLLTKSRASKAMKALTEIHVSFLPYESQVFSLDRVDAFQDFYSPYKADVKNNMLERCAEQIATLCATLKEYPGIRYRGEYKDCATLAQMLQDKLDGYKADDPTLGEERVSEQTYQLSRWTPLIKDIMEDAIEDKLDPKLYPYISQRQVSSKSSAPSSARYGNWHKNKGPTEMKTGPRVLVFIIGGVTYSEMRCVYEVTQANGKWEAIIGESHPIVSRQ</sequence>
<feature type="compositionally biased region" description="Low complexity" evidence="3">
    <location>
        <begin position="265"/>
        <end position="274"/>
    </location>
</feature>
<keyword evidence="2" id="KW-0813">Transport</keyword>
<feature type="region of interest" description="Disordered" evidence="3">
    <location>
        <begin position="265"/>
        <end position="284"/>
    </location>
</feature>
<dbReference type="GeneTree" id="ENSGT00940000155127"/>
<evidence type="ECO:0000313" key="5">
    <source>
        <dbReference type="Proteomes" id="UP000694546"/>
    </source>
</evidence>
<evidence type="ECO:0000313" key="4">
    <source>
        <dbReference type="Ensembl" id="ENSGMOP00000056282.1"/>
    </source>
</evidence>
<organism evidence="4 5">
    <name type="scientific">Gadus morhua</name>
    <name type="common">Atlantic cod</name>
    <dbReference type="NCBI Taxonomy" id="8049"/>
    <lineage>
        <taxon>Eukaryota</taxon>
        <taxon>Metazoa</taxon>
        <taxon>Chordata</taxon>
        <taxon>Craniata</taxon>
        <taxon>Vertebrata</taxon>
        <taxon>Euteleostomi</taxon>
        <taxon>Actinopterygii</taxon>
        <taxon>Neopterygii</taxon>
        <taxon>Teleostei</taxon>
        <taxon>Neoteleostei</taxon>
        <taxon>Acanthomorphata</taxon>
        <taxon>Zeiogadaria</taxon>
        <taxon>Gadariae</taxon>
        <taxon>Gadiformes</taxon>
        <taxon>Gadoidei</taxon>
        <taxon>Gadidae</taxon>
        <taxon>Gadus</taxon>
    </lineage>
</organism>
<dbReference type="Proteomes" id="UP000694546">
    <property type="component" value="Chromosome 6"/>
</dbReference>
<dbReference type="SUPFAM" id="SSF56815">
    <property type="entry name" value="Sec1/munc18-like (SM) proteins"/>
    <property type="match status" value="2"/>
</dbReference>
<dbReference type="InterPro" id="IPR043154">
    <property type="entry name" value="Sec-1-like_dom1"/>
</dbReference>
<proteinExistence type="inferred from homology"/>
<evidence type="ECO:0000256" key="3">
    <source>
        <dbReference type="SAM" id="MobiDB-lite"/>
    </source>
</evidence>
<gene>
    <name evidence="4" type="primary">stxbp1b</name>
</gene>
<keyword evidence="5" id="KW-1185">Reference proteome</keyword>